<comment type="caution">
    <text evidence="1">The sequence shown here is derived from an EMBL/GenBank/DDBJ whole genome shotgun (WGS) entry which is preliminary data.</text>
</comment>
<dbReference type="Proteomes" id="UP000828048">
    <property type="component" value="Chromosome 6"/>
</dbReference>
<gene>
    <name evidence="1" type="ORF">Vadar_013051</name>
</gene>
<sequence length="138" mass="15254">MGPRTGNNGSLGSAWNWFPLIPVILILLLNFMPSSQPIYSLSPLFSYEHRFTTQKGVNFYVNSATFEVDYPPNTPVCVALEEQVERGRQRRLVNFADPEVDLFTQMGLSMEYGFVIGEGGEEDGRMAASPEAGPMVGS</sequence>
<evidence type="ECO:0000313" key="1">
    <source>
        <dbReference type="EMBL" id="KAH7837369.1"/>
    </source>
</evidence>
<proteinExistence type="predicted"/>
<protein>
    <submittedName>
        <fullName evidence="1">Uncharacterized protein</fullName>
    </submittedName>
</protein>
<accession>A0ACB7X9U1</accession>
<keyword evidence="2" id="KW-1185">Reference proteome</keyword>
<dbReference type="EMBL" id="CM037156">
    <property type="protein sequence ID" value="KAH7837369.1"/>
    <property type="molecule type" value="Genomic_DNA"/>
</dbReference>
<reference evidence="1 2" key="1">
    <citation type="journal article" date="2021" name="Hortic Res">
        <title>High-quality reference genome and annotation aids understanding of berry development for evergreen blueberry (Vaccinium darrowii).</title>
        <authorList>
            <person name="Yu J."/>
            <person name="Hulse-Kemp A.M."/>
            <person name="Babiker E."/>
            <person name="Staton M."/>
        </authorList>
    </citation>
    <scope>NUCLEOTIDE SEQUENCE [LARGE SCALE GENOMIC DNA]</scope>
    <source>
        <strain evidence="2">cv. NJ 8807/NJ 8810</strain>
        <tissue evidence="1">Young leaf</tissue>
    </source>
</reference>
<name>A0ACB7X9U1_9ERIC</name>
<organism evidence="1 2">
    <name type="scientific">Vaccinium darrowii</name>
    <dbReference type="NCBI Taxonomy" id="229202"/>
    <lineage>
        <taxon>Eukaryota</taxon>
        <taxon>Viridiplantae</taxon>
        <taxon>Streptophyta</taxon>
        <taxon>Embryophyta</taxon>
        <taxon>Tracheophyta</taxon>
        <taxon>Spermatophyta</taxon>
        <taxon>Magnoliopsida</taxon>
        <taxon>eudicotyledons</taxon>
        <taxon>Gunneridae</taxon>
        <taxon>Pentapetalae</taxon>
        <taxon>asterids</taxon>
        <taxon>Ericales</taxon>
        <taxon>Ericaceae</taxon>
        <taxon>Vaccinioideae</taxon>
        <taxon>Vaccinieae</taxon>
        <taxon>Vaccinium</taxon>
    </lineage>
</organism>
<evidence type="ECO:0000313" key="2">
    <source>
        <dbReference type="Proteomes" id="UP000828048"/>
    </source>
</evidence>